<feature type="domain" description="DUF4397" evidence="1">
    <location>
        <begin position="3"/>
        <end position="119"/>
    </location>
</feature>
<accession>F6DSS3</accession>
<keyword evidence="3" id="KW-1185">Reference proteome</keyword>
<dbReference type="STRING" id="696281.Desru_0607"/>
<dbReference type="Proteomes" id="UP000009234">
    <property type="component" value="Chromosome"/>
</dbReference>
<evidence type="ECO:0000313" key="2">
    <source>
        <dbReference type="EMBL" id="AEG58892.1"/>
    </source>
</evidence>
<reference evidence="2 3" key="2">
    <citation type="journal article" date="2012" name="Stand. Genomic Sci.">
        <title>Complete genome sequence of the sulfate-reducing firmicute Desulfotomaculum ruminis type strain (DL(T)).</title>
        <authorList>
            <person name="Spring S."/>
            <person name="Visser M."/>
            <person name="Lu M."/>
            <person name="Copeland A."/>
            <person name="Lapidus A."/>
            <person name="Lucas S."/>
            <person name="Cheng J.F."/>
            <person name="Han C."/>
            <person name="Tapia R."/>
            <person name="Goodwin L.A."/>
            <person name="Pitluck S."/>
            <person name="Ivanova N."/>
            <person name="Land M."/>
            <person name="Hauser L."/>
            <person name="Larimer F."/>
            <person name="Rohde M."/>
            <person name="Goker M."/>
            <person name="Detter J.C."/>
            <person name="Kyrpides N.C."/>
            <person name="Woyke T."/>
            <person name="Schaap P.J."/>
            <person name="Plugge C.M."/>
            <person name="Muyzer G."/>
            <person name="Kuever J."/>
            <person name="Pereira I.A."/>
            <person name="Parshina S.N."/>
            <person name="Bernier-Latmani R."/>
            <person name="Stams A.J."/>
            <person name="Klenk H.P."/>
        </authorList>
    </citation>
    <scope>NUCLEOTIDE SEQUENCE [LARGE SCALE GENOMIC DNA]</scope>
    <source>
        <strain evidence="3">ATCC 23193 / DSM 2154 / NCIB 8452 / DL</strain>
    </source>
</reference>
<dbReference type="AlphaFoldDB" id="F6DSS3"/>
<name>F6DSS3_DESRL</name>
<evidence type="ECO:0000313" key="3">
    <source>
        <dbReference type="Proteomes" id="UP000009234"/>
    </source>
</evidence>
<feature type="domain" description="DUF4397" evidence="1">
    <location>
        <begin position="122"/>
        <end position="191"/>
    </location>
</feature>
<reference evidence="3" key="1">
    <citation type="submission" date="2011-05" db="EMBL/GenBank/DDBJ databases">
        <title>Complete sequence of Desulfotomaculum ruminis DSM 2154.</title>
        <authorList>
            <person name="Lucas S."/>
            <person name="Copeland A."/>
            <person name="Lapidus A."/>
            <person name="Cheng J.-F."/>
            <person name="Goodwin L."/>
            <person name="Pitluck S."/>
            <person name="Lu M."/>
            <person name="Detter J.C."/>
            <person name="Han C."/>
            <person name="Tapia R."/>
            <person name="Land M."/>
            <person name="Hauser L."/>
            <person name="Kyrpides N."/>
            <person name="Ivanova N."/>
            <person name="Mikhailova N."/>
            <person name="Pagani I."/>
            <person name="Stams A.J.M."/>
            <person name="Plugge C.M."/>
            <person name="Muyzer G."/>
            <person name="Kuever J."/>
            <person name="Parshina S.N."/>
            <person name="Ivanova A.E."/>
            <person name="Nazina T.N."/>
            <person name="Brambilla E."/>
            <person name="Spring S."/>
            <person name="Klenk H.-P."/>
            <person name="Woyke T."/>
        </authorList>
    </citation>
    <scope>NUCLEOTIDE SEQUENCE [LARGE SCALE GENOMIC DNA]</scope>
    <source>
        <strain evidence="3">ATCC 23193 / DSM 2154 / NCIB 8452 / DL</strain>
    </source>
</reference>
<organism evidence="2 3">
    <name type="scientific">Desulforamulus ruminis (strain ATCC 23193 / DSM 2154 / NCIMB 8452 / DL)</name>
    <name type="common">Desulfotomaculum ruminis</name>
    <dbReference type="NCBI Taxonomy" id="696281"/>
    <lineage>
        <taxon>Bacteria</taxon>
        <taxon>Bacillati</taxon>
        <taxon>Bacillota</taxon>
        <taxon>Clostridia</taxon>
        <taxon>Eubacteriales</taxon>
        <taxon>Peptococcaceae</taxon>
        <taxon>Desulforamulus</taxon>
    </lineage>
</organism>
<dbReference type="KEGG" id="dru:Desru_0607"/>
<dbReference type="Pfam" id="PF14344">
    <property type="entry name" value="DUF4397"/>
    <property type="match status" value="2"/>
</dbReference>
<dbReference type="eggNOG" id="COG1404">
    <property type="taxonomic scope" value="Bacteria"/>
</dbReference>
<dbReference type="HOGENOM" id="CLU_620703_0_0_9"/>
<gene>
    <name evidence="2" type="ordered locus">Desru_0607</name>
</gene>
<dbReference type="InterPro" id="IPR025510">
    <property type="entry name" value="DUF4397"/>
</dbReference>
<protein>
    <recommendedName>
        <fullName evidence="1">DUF4397 domain-containing protein</fullName>
    </recommendedName>
</protein>
<dbReference type="RefSeq" id="WP_013840666.1">
    <property type="nucleotide sequence ID" value="NC_015589.1"/>
</dbReference>
<evidence type="ECO:0000259" key="1">
    <source>
        <dbReference type="Pfam" id="PF14344"/>
    </source>
</evidence>
<proteinExistence type="predicted"/>
<dbReference type="SUPFAM" id="SSF69318">
    <property type="entry name" value="Integrin alpha N-terminal domain"/>
    <property type="match status" value="1"/>
</dbReference>
<dbReference type="EMBL" id="CP002780">
    <property type="protein sequence ID" value="AEG58892.1"/>
    <property type="molecule type" value="Genomic_DNA"/>
</dbReference>
<sequence>MSSYIRILHASPDSPPMDVYANNDRIATGLSYRNFTEYRPVQTGNYNIQIYPAGSREQPVLETNLTIPPDSIQTLAITGKQSATALRAISDQPATPLNPNGVLLKFVHLSPDTPAVDVTLPDQRTLFSNVSYQQSTDYTPLPPGTYTLQTQLADTSNVILNVPNQSLSAGRAYSAYMIGLSSGNPSLQLLTPLDGVSYLNTDDDPPGNPSNSGQVVLDSAEADVNGDGTPDRILLRGDKPDPDSPFSENITLCVEDGKTANTICTTPPSNSGYGAYLFLGDFTGDQVPDILLRMDSGGSGGYLFAYVYSVTDNRLVKMFDYDQFNASSQFQVTFQDNYQVRVAQINGNRTFTLDISNYKEEFSDLYDTSGRLITPTEGSVLGLGGLNPVDVDQDGILELIALQRIIGRYNAETIGYVRTTLKWSGTNFIPQQVEVVSDVDG</sequence>
<dbReference type="OrthoDB" id="1653343at2"/>
<dbReference type="InterPro" id="IPR028994">
    <property type="entry name" value="Integrin_alpha_N"/>
</dbReference>